<dbReference type="OrthoDB" id="414309at2759"/>
<organism evidence="5 6">
    <name type="scientific">Chlamydomonas incerta</name>
    <dbReference type="NCBI Taxonomy" id="51695"/>
    <lineage>
        <taxon>Eukaryota</taxon>
        <taxon>Viridiplantae</taxon>
        <taxon>Chlorophyta</taxon>
        <taxon>core chlorophytes</taxon>
        <taxon>Chlorophyceae</taxon>
        <taxon>CS clade</taxon>
        <taxon>Chlamydomonadales</taxon>
        <taxon>Chlamydomonadaceae</taxon>
        <taxon>Chlamydomonas</taxon>
    </lineage>
</organism>
<dbReference type="Proteomes" id="UP000650467">
    <property type="component" value="Unassembled WGS sequence"/>
</dbReference>
<dbReference type="PROSITE" id="PS00055">
    <property type="entry name" value="RIBOSOMAL_S12"/>
    <property type="match status" value="1"/>
</dbReference>
<protein>
    <recommendedName>
        <fullName evidence="4">Ribosomal protein S12, mitochondrial</fullName>
    </recommendedName>
</protein>
<evidence type="ECO:0000256" key="1">
    <source>
        <dbReference type="ARBA" id="ARBA00005657"/>
    </source>
</evidence>
<dbReference type="PANTHER" id="PTHR11652">
    <property type="entry name" value="30S RIBOSOMAL PROTEIN S12 FAMILY MEMBER"/>
    <property type="match status" value="1"/>
</dbReference>
<dbReference type="GO" id="GO:0015935">
    <property type="term" value="C:small ribosomal subunit"/>
    <property type="evidence" value="ECO:0007669"/>
    <property type="project" value="InterPro"/>
</dbReference>
<dbReference type="AlphaFoldDB" id="A0A835T1N6"/>
<dbReference type="SUPFAM" id="SSF50249">
    <property type="entry name" value="Nucleic acid-binding proteins"/>
    <property type="match status" value="1"/>
</dbReference>
<dbReference type="EMBL" id="JAEHOC010000011">
    <property type="protein sequence ID" value="KAG2437183.1"/>
    <property type="molecule type" value="Genomic_DNA"/>
</dbReference>
<evidence type="ECO:0000256" key="4">
    <source>
        <dbReference type="ARBA" id="ARBA00043092"/>
    </source>
</evidence>
<gene>
    <name evidence="5" type="ORF">HXX76_005847</name>
</gene>
<dbReference type="NCBIfam" id="TIGR00981">
    <property type="entry name" value="rpsL_bact"/>
    <property type="match status" value="1"/>
</dbReference>
<evidence type="ECO:0000256" key="3">
    <source>
        <dbReference type="ARBA" id="ARBA00023274"/>
    </source>
</evidence>
<dbReference type="InterPro" id="IPR006032">
    <property type="entry name" value="Ribosomal_uS12"/>
</dbReference>
<comment type="similarity">
    <text evidence="1">Belongs to the universal ribosomal protein uS12 family.</text>
</comment>
<evidence type="ECO:0000313" key="5">
    <source>
        <dbReference type="EMBL" id="KAG2437183.1"/>
    </source>
</evidence>
<dbReference type="PRINTS" id="PR01034">
    <property type="entry name" value="RIBOSOMALS12"/>
</dbReference>
<dbReference type="Pfam" id="PF00164">
    <property type="entry name" value="Ribosom_S12_S23"/>
    <property type="match status" value="1"/>
</dbReference>
<dbReference type="FunFam" id="2.40.50.140:FF:000192">
    <property type="entry name" value="Mitochondrial ribosomal protein S12"/>
    <property type="match status" value="1"/>
</dbReference>
<sequence length="170" mass="18590">MWSAGASRALGYRSCTTLNFRSSPLTAQSGSAWMGVWGEVQKAHMATMGQLLAGARKVAKTRKCRLRQLDGSPFKKGICLRVYTTSPKKPNSANRKLAKVQLSNGLKALAYIPGEGHNLQEHSMVLVQGNGVRDLPGVKLRIVRGRYDCAGVKDRKKSRSRYGTKKAKAT</sequence>
<reference evidence="5" key="1">
    <citation type="journal article" date="2020" name="bioRxiv">
        <title>Comparative genomics of Chlamydomonas.</title>
        <authorList>
            <person name="Craig R.J."/>
            <person name="Hasan A.R."/>
            <person name="Ness R.W."/>
            <person name="Keightley P.D."/>
        </authorList>
    </citation>
    <scope>NUCLEOTIDE SEQUENCE</scope>
    <source>
        <strain evidence="5">SAG 7.73</strain>
    </source>
</reference>
<dbReference type="InterPro" id="IPR005679">
    <property type="entry name" value="Ribosomal_uS12_bac"/>
</dbReference>
<accession>A0A835T1N6</accession>
<dbReference type="GO" id="GO:0006412">
    <property type="term" value="P:translation"/>
    <property type="evidence" value="ECO:0007669"/>
    <property type="project" value="InterPro"/>
</dbReference>
<name>A0A835T1N6_CHLIN</name>
<dbReference type="InterPro" id="IPR012340">
    <property type="entry name" value="NA-bd_OB-fold"/>
</dbReference>
<dbReference type="Gene3D" id="2.40.50.140">
    <property type="entry name" value="Nucleic acid-binding proteins"/>
    <property type="match status" value="1"/>
</dbReference>
<keyword evidence="3" id="KW-0687">Ribonucleoprotein</keyword>
<keyword evidence="6" id="KW-1185">Reference proteome</keyword>
<keyword evidence="2" id="KW-0689">Ribosomal protein</keyword>
<evidence type="ECO:0000313" key="6">
    <source>
        <dbReference type="Proteomes" id="UP000650467"/>
    </source>
</evidence>
<dbReference type="CDD" id="cd03368">
    <property type="entry name" value="Ribosomal_S12"/>
    <property type="match status" value="1"/>
</dbReference>
<proteinExistence type="inferred from homology"/>
<evidence type="ECO:0000256" key="2">
    <source>
        <dbReference type="ARBA" id="ARBA00022980"/>
    </source>
</evidence>
<dbReference type="GO" id="GO:0003735">
    <property type="term" value="F:structural constituent of ribosome"/>
    <property type="evidence" value="ECO:0007669"/>
    <property type="project" value="InterPro"/>
</dbReference>
<comment type="caution">
    <text evidence="5">The sequence shown here is derived from an EMBL/GenBank/DDBJ whole genome shotgun (WGS) entry which is preliminary data.</text>
</comment>